<sequence>MRSMAQVKIFGLKENLNPIKERFSEVIHTCVVEAFKLPADKKFHRFFPMDREDFHYAPERTEAYTIIELSIFEGRSVESKKHLIRSLFEHIQQELRISPQDIEITIIETLKSNWGIRGLPGDELQLNLIRRSDLVAYFNFGTTQFSLREF</sequence>
<dbReference type="PANTHER" id="PTHR38460">
    <property type="entry name" value="TAUTOMERASE YOLI-RELATED"/>
    <property type="match status" value="1"/>
</dbReference>
<proteinExistence type="predicted"/>
<dbReference type="Proteomes" id="UP000187425">
    <property type="component" value="Unassembled WGS sequence"/>
</dbReference>
<dbReference type="Pfam" id="PF14552">
    <property type="entry name" value="Tautomerase_2"/>
    <property type="match status" value="1"/>
</dbReference>
<comment type="caution">
    <text evidence="1">The sequence shown here is derived from an EMBL/GenBank/DDBJ whole genome shotgun (WGS) entry which is preliminary data.</text>
</comment>
<dbReference type="EMBL" id="MPTW01000032">
    <property type="protein sequence ID" value="OME64304.1"/>
    <property type="molecule type" value="Genomic_DNA"/>
</dbReference>
<dbReference type="PANTHER" id="PTHR38460:SF1">
    <property type="entry name" value="TAUTOMERASE YOLI-RELATED"/>
    <property type="match status" value="1"/>
</dbReference>
<accession>A0A1R0Z7Y2</accession>
<organism evidence="1 2">
    <name type="scientific">Paenibacillus odorifer</name>
    <dbReference type="NCBI Taxonomy" id="189426"/>
    <lineage>
        <taxon>Bacteria</taxon>
        <taxon>Bacillati</taxon>
        <taxon>Bacillota</taxon>
        <taxon>Bacilli</taxon>
        <taxon>Bacillales</taxon>
        <taxon>Paenibacillaceae</taxon>
        <taxon>Paenibacillus</taxon>
    </lineage>
</organism>
<dbReference type="InterPro" id="IPR037479">
    <property type="entry name" value="Tauto_MSAD"/>
</dbReference>
<gene>
    <name evidence="1" type="ORF">BSK65_29045</name>
</gene>
<dbReference type="InterPro" id="IPR014347">
    <property type="entry name" value="Tautomerase/MIF_sf"/>
</dbReference>
<dbReference type="Gene3D" id="3.30.429.10">
    <property type="entry name" value="Macrophage Migration Inhibitory Factor"/>
    <property type="match status" value="1"/>
</dbReference>
<name>A0A1R0Z7Y2_9BACL</name>
<evidence type="ECO:0000313" key="1">
    <source>
        <dbReference type="EMBL" id="OME64304.1"/>
    </source>
</evidence>
<evidence type="ECO:0000313" key="2">
    <source>
        <dbReference type="Proteomes" id="UP000187425"/>
    </source>
</evidence>
<reference evidence="1 2" key="1">
    <citation type="submission" date="2016-11" db="EMBL/GenBank/DDBJ databases">
        <title>Paenibacillus species isolates.</title>
        <authorList>
            <person name="Beno S.M."/>
        </authorList>
    </citation>
    <scope>NUCLEOTIDE SEQUENCE [LARGE SCALE GENOMIC DNA]</scope>
    <source>
        <strain evidence="1 2">FSL H7-0443</strain>
    </source>
</reference>
<dbReference type="AlphaFoldDB" id="A0A1R0Z7Y2"/>
<dbReference type="SUPFAM" id="SSF55331">
    <property type="entry name" value="Tautomerase/MIF"/>
    <property type="match status" value="1"/>
</dbReference>
<protein>
    <submittedName>
        <fullName evidence="1">Tautomerase family protein</fullName>
    </submittedName>
</protein>